<evidence type="ECO:0000256" key="3">
    <source>
        <dbReference type="ARBA" id="ARBA00022729"/>
    </source>
</evidence>
<dbReference type="Pfam" id="PF25107">
    <property type="entry name" value="VWA7_N"/>
    <property type="match status" value="1"/>
</dbReference>
<feature type="domain" description="VWA7 Ig-like" evidence="6">
    <location>
        <begin position="576"/>
        <end position="676"/>
    </location>
</feature>
<dbReference type="Pfam" id="PF23619">
    <property type="entry name" value="Ig_VWA7"/>
    <property type="match status" value="1"/>
</dbReference>
<dbReference type="InterPro" id="IPR057615">
    <property type="entry name" value="Ig_VWA7"/>
</dbReference>
<dbReference type="InterPro" id="IPR056861">
    <property type="entry name" value="HMCN1-like_VWA"/>
</dbReference>
<keyword evidence="4" id="KW-0325">Glycoprotein</keyword>
<evidence type="ECO:0000256" key="2">
    <source>
        <dbReference type="ARBA" id="ARBA00022525"/>
    </source>
</evidence>
<protein>
    <submittedName>
        <fullName evidence="9">(spotted green pufferfish) hypothetical protein</fullName>
    </submittedName>
</protein>
<gene>
    <name evidence="9" type="ORF">GSTENG00023234001</name>
</gene>
<evidence type="ECO:0000259" key="7">
    <source>
        <dbReference type="Pfam" id="PF25106"/>
    </source>
</evidence>
<feature type="domain" description="Hemicentin-1-like von Willebrand factor A" evidence="7">
    <location>
        <begin position="156"/>
        <end position="242"/>
    </location>
</feature>
<dbReference type="InterPro" id="IPR056475">
    <property type="entry name" value="GBD_Hemicentin/VWA7"/>
</dbReference>
<evidence type="ECO:0000313" key="9">
    <source>
        <dbReference type="EMBL" id="CAG03722.1"/>
    </source>
</evidence>
<reference evidence="9" key="2">
    <citation type="submission" date="2004-02" db="EMBL/GenBank/DDBJ databases">
        <authorList>
            <consortium name="Genoscope"/>
            <consortium name="Whitehead Institute Centre for Genome Research"/>
        </authorList>
    </citation>
    <scope>NUCLEOTIDE SEQUENCE</scope>
</reference>
<keyword evidence="3" id="KW-0732">Signal</keyword>
<dbReference type="GO" id="GO:0005576">
    <property type="term" value="C:extracellular region"/>
    <property type="evidence" value="ECO:0007669"/>
    <property type="project" value="UniProtKB-SubCell"/>
</dbReference>
<proteinExistence type="predicted"/>
<sequence>HTLQDFYSHSNWVELGHVEPFRNLLRADLPLENLADVDTPTCRDCEGGTCPDPILPDILWQKKLTSGYMGIFSEAKPKGKCSHGGAGDLTSTTVPRGGIHKDLPRPDNTAVYTQAVNTALYASLDLLEDVRAAAGDNDFLRYDAQMMMGIARSSVVCFVIDTTGSMSDDIAEARKVVHDIIDSKKGTQDEPSEYILVPFNDPGFGPMIRTTDPEKMKKEINALRPAGGGDIPEMCLSGLQVERTRPTAGSQGHLVGSTFYVRRSLQLALTGAPASSNIYVFTDAPAKDTYLKDTIVALIRSTKSTVSFFLTGSSRRRRRSLTASSIGDYEDLALASGGQTIRVSKAQLPQATDIILDTSTSALVTVLQRARSPGKEETFPFVLDETLKNITIYITGSVTFTLTNPSGSQQSQNEGTGKLGTAVKVGNLWRIRLAADMEAGPWKMDIRSTQPYTLKVTGQSTITFIYDFVERFGGPHPGYAVITGRPPAGQPALLRLSVMGTKGPTSLSIKDAALVTVSNPETVSNSTVTDERDGNFLVKVDPVPDGEFVVFVKGTDKASNSEFQRQSTTQMSVSKVSIKAVVSSNAEPGKTFILPFTVTTEGSDGTYKVTAINDQKIPMTYPKSLTLTSGVPTTANLTMTPPSTTATGTDVTLTIDVKPSGGGAETNYIVLRLSVVEKITDFVAPACNVHSVAAAACPDDVSQCGPYKWGFKANLTDTNGTGIDRISLRQGTGNLTHSPLGDPLVQVQYEASCCSQIAELAVVDKVGNVGKCYQSIVKDFDPPGCQLVSLQVDDGKCPKDLTYCRNHKWALTTNLTDGSGTGVARIYLQHGDGSLLYSPLDAPVVEIQYQATCCTQAVDIRAVDKAGNEGRCYYSVVSSAASLTLSVWLCLLATSLVAVL</sequence>
<dbReference type="KEGG" id="tng:GSTEN00023234G001"/>
<dbReference type="InterPro" id="IPR052577">
    <property type="entry name" value="VWA7"/>
</dbReference>
<reference evidence="9" key="1">
    <citation type="journal article" date="2004" name="Nature">
        <title>Genome duplication in the teleost fish Tetraodon nigroviridis reveals the early vertebrate proto-karyotype.</title>
        <authorList>
            <person name="Jaillon O."/>
            <person name="Aury J.-M."/>
            <person name="Brunet F."/>
            <person name="Petit J.-L."/>
            <person name="Stange-Thomann N."/>
            <person name="Mauceli E."/>
            <person name="Bouneau L."/>
            <person name="Fischer C."/>
            <person name="Ozouf-Costaz C."/>
            <person name="Bernot A."/>
            <person name="Nicaud S."/>
            <person name="Jaffe D."/>
            <person name="Fisher S."/>
            <person name="Lutfalla G."/>
            <person name="Dossat C."/>
            <person name="Segurens B."/>
            <person name="Dasilva C."/>
            <person name="Salanoubat M."/>
            <person name="Levy M."/>
            <person name="Boudet N."/>
            <person name="Castellano S."/>
            <person name="Anthouard V."/>
            <person name="Jubin C."/>
            <person name="Castelli V."/>
            <person name="Katinka M."/>
            <person name="Vacherie B."/>
            <person name="Biemont C."/>
            <person name="Skalli Z."/>
            <person name="Cattolico L."/>
            <person name="Poulain J."/>
            <person name="De Berardinis V."/>
            <person name="Cruaud C."/>
            <person name="Duprat S."/>
            <person name="Brottier P."/>
            <person name="Coutanceau J.-P."/>
            <person name="Gouzy J."/>
            <person name="Parra G."/>
            <person name="Lardier G."/>
            <person name="Chapple C."/>
            <person name="McKernan K.J."/>
            <person name="McEwan P."/>
            <person name="Bosak S."/>
            <person name="Kellis M."/>
            <person name="Volff J.-N."/>
            <person name="Guigo R."/>
            <person name="Zody M.C."/>
            <person name="Mesirov J."/>
            <person name="Lindblad-Toh K."/>
            <person name="Birren B."/>
            <person name="Nusbaum C."/>
            <person name="Kahn D."/>
            <person name="Robinson-Rechavi M."/>
            <person name="Laudet V."/>
            <person name="Schachter V."/>
            <person name="Quetier F."/>
            <person name="Saurin W."/>
            <person name="Scarpelli C."/>
            <person name="Wincker P."/>
            <person name="Lander E.S."/>
            <person name="Weissenbach J."/>
            <person name="Roest Crollius H."/>
        </authorList>
    </citation>
    <scope>NUCLEOTIDE SEQUENCE [LARGE SCALE GENOMIC DNA]</scope>
</reference>
<organism evidence="9">
    <name type="scientific">Tetraodon nigroviridis</name>
    <name type="common">Spotted green pufferfish</name>
    <name type="synonym">Chelonodon nigroviridis</name>
    <dbReference type="NCBI Taxonomy" id="99883"/>
    <lineage>
        <taxon>Eukaryota</taxon>
        <taxon>Metazoa</taxon>
        <taxon>Chordata</taxon>
        <taxon>Craniata</taxon>
        <taxon>Vertebrata</taxon>
        <taxon>Euteleostomi</taxon>
        <taxon>Actinopterygii</taxon>
        <taxon>Neopterygii</taxon>
        <taxon>Teleostei</taxon>
        <taxon>Neoteleostei</taxon>
        <taxon>Acanthomorphata</taxon>
        <taxon>Eupercaria</taxon>
        <taxon>Tetraodontiformes</taxon>
        <taxon>Tetradontoidea</taxon>
        <taxon>Tetraodontidae</taxon>
        <taxon>Tetraodon</taxon>
    </lineage>
</organism>
<name>Q4S6L0_TETNG</name>
<dbReference type="SUPFAM" id="SSF53300">
    <property type="entry name" value="vWA-like"/>
    <property type="match status" value="1"/>
</dbReference>
<dbReference type="Gene3D" id="3.40.50.410">
    <property type="entry name" value="von Willebrand factor, type A domain"/>
    <property type="match status" value="1"/>
</dbReference>
<dbReference type="InterPro" id="IPR036465">
    <property type="entry name" value="vWFA_dom_sf"/>
</dbReference>
<dbReference type="PANTHER" id="PTHR14905:SF22">
    <property type="entry name" value="VON WILLEBRAND FACTOR A DOMAIN-CONTAINING PROTEIN 7-LIKE"/>
    <property type="match status" value="1"/>
</dbReference>
<dbReference type="EMBL" id="CAAE01014725">
    <property type="protein sequence ID" value="CAG03722.1"/>
    <property type="molecule type" value="Genomic_DNA"/>
</dbReference>
<keyword evidence="2" id="KW-0964">Secreted</keyword>
<dbReference type="OrthoDB" id="301415at2759"/>
<dbReference type="Pfam" id="PF25106">
    <property type="entry name" value="VWA_4"/>
    <property type="match status" value="2"/>
</dbReference>
<dbReference type="Pfam" id="PF23560">
    <property type="entry name" value="GBD_Hemicentin"/>
    <property type="match status" value="1"/>
</dbReference>
<accession>Q4S6L0</accession>
<dbReference type="PANTHER" id="PTHR14905">
    <property type="entry name" value="NG37"/>
    <property type="match status" value="1"/>
</dbReference>
<feature type="domain" description="Hemicentin-1-like von Willebrand factor A" evidence="7">
    <location>
        <begin position="264"/>
        <end position="345"/>
    </location>
</feature>
<evidence type="ECO:0000256" key="1">
    <source>
        <dbReference type="ARBA" id="ARBA00004613"/>
    </source>
</evidence>
<comment type="subcellular location">
    <subcellularLocation>
        <location evidence="1">Secreted</location>
    </subcellularLocation>
</comment>
<evidence type="ECO:0000259" key="5">
    <source>
        <dbReference type="Pfam" id="PF23560"/>
    </source>
</evidence>
<evidence type="ECO:0000259" key="6">
    <source>
        <dbReference type="Pfam" id="PF23619"/>
    </source>
</evidence>
<dbReference type="AlphaFoldDB" id="Q4S6L0"/>
<evidence type="ECO:0000259" key="8">
    <source>
        <dbReference type="Pfam" id="PF25107"/>
    </source>
</evidence>
<feature type="non-terminal residue" evidence="9">
    <location>
        <position position="1"/>
    </location>
</feature>
<feature type="domain" description="VWA7 N-terminal" evidence="8">
    <location>
        <begin position="1"/>
        <end position="140"/>
    </location>
</feature>
<feature type="domain" description="Hemicentin/VWA7 galactose-binding" evidence="5">
    <location>
        <begin position="364"/>
        <end position="461"/>
    </location>
</feature>
<comment type="caution">
    <text evidence="9">The sequence shown here is derived from an EMBL/GenBank/DDBJ whole genome shotgun (WGS) entry which is preliminary data.</text>
</comment>
<evidence type="ECO:0000256" key="4">
    <source>
        <dbReference type="ARBA" id="ARBA00023180"/>
    </source>
</evidence>
<dbReference type="InterPro" id="IPR056862">
    <property type="entry name" value="VWA7_N"/>
</dbReference>